<gene>
    <name evidence="9" type="ORF">C5L28_002622</name>
    <name evidence="8" type="ORF">LPKJCM_02333</name>
</gene>
<feature type="transmembrane region" description="Helical" evidence="6">
    <location>
        <begin position="21"/>
        <end position="44"/>
    </location>
</feature>
<dbReference type="Proteomes" id="UP000294668">
    <property type="component" value="Unassembled WGS sequence"/>
</dbReference>
<keyword evidence="2 6" id="KW-0812">Transmembrane</keyword>
<dbReference type="NCBIfam" id="TIGR03061">
    <property type="entry name" value="pip_yhgE_Nterm"/>
    <property type="match status" value="1"/>
</dbReference>
<dbReference type="NCBIfam" id="TIGR03062">
    <property type="entry name" value="pip_yhgE_Cterm"/>
    <property type="match status" value="1"/>
</dbReference>
<evidence type="ECO:0000256" key="4">
    <source>
        <dbReference type="ARBA" id="ARBA00023136"/>
    </source>
</evidence>
<accession>A0A224VKX1</accession>
<evidence type="ECO:0000256" key="2">
    <source>
        <dbReference type="ARBA" id="ARBA00022692"/>
    </source>
</evidence>
<feature type="coiled-coil region" evidence="5">
    <location>
        <begin position="455"/>
        <end position="482"/>
    </location>
</feature>
<protein>
    <submittedName>
        <fullName evidence="8">YhgE/Pip domain-containing protein</fullName>
    </submittedName>
</protein>
<dbReference type="PANTHER" id="PTHR43077">
    <property type="entry name" value="TRANSPORT PERMEASE YVFS-RELATED"/>
    <property type="match status" value="1"/>
</dbReference>
<dbReference type="AlphaFoldDB" id="A0A224VKX1"/>
<evidence type="ECO:0000313" key="11">
    <source>
        <dbReference type="Proteomes" id="UP000294668"/>
    </source>
</evidence>
<feature type="transmembrane region" description="Helical" evidence="6">
    <location>
        <begin position="627"/>
        <end position="646"/>
    </location>
</feature>
<comment type="subcellular location">
    <subcellularLocation>
        <location evidence="1">Membrane</location>
        <topology evidence="1">Multi-pass membrane protein</topology>
    </subcellularLocation>
</comment>
<feature type="transmembrane region" description="Helical" evidence="6">
    <location>
        <begin position="597"/>
        <end position="620"/>
    </location>
</feature>
<keyword evidence="3 6" id="KW-1133">Transmembrane helix</keyword>
<comment type="caution">
    <text evidence="8">The sequence shown here is derived from an EMBL/GenBank/DDBJ whole genome shotgun (WGS) entry which is preliminary data.</text>
</comment>
<evidence type="ECO:0000256" key="5">
    <source>
        <dbReference type="SAM" id="Coils"/>
    </source>
</evidence>
<keyword evidence="5" id="KW-0175">Coiled coil</keyword>
<keyword evidence="4 6" id="KW-0472">Membrane</keyword>
<evidence type="ECO:0000256" key="6">
    <source>
        <dbReference type="SAM" id="Phobius"/>
    </source>
</evidence>
<feature type="transmembrane region" description="Helical" evidence="6">
    <location>
        <begin position="567"/>
        <end position="591"/>
    </location>
</feature>
<evidence type="ECO:0000313" key="8">
    <source>
        <dbReference type="EMBL" id="GAW73191.1"/>
    </source>
</evidence>
<dbReference type="InterPro" id="IPR017500">
    <property type="entry name" value="Phage_infect_YhgE_N"/>
</dbReference>
<dbReference type="Gene3D" id="3.40.1710.10">
    <property type="entry name" value="abc type-2 transporter like domain"/>
    <property type="match status" value="1"/>
</dbReference>
<dbReference type="InterPro" id="IPR017501">
    <property type="entry name" value="Phage_infect_YhgE_C"/>
</dbReference>
<keyword evidence="11" id="KW-1185">Reference proteome</keyword>
<dbReference type="OrthoDB" id="9811483at2"/>
<sequence length="721" mass="79930">MRTILTLLKRDLHNIFHSRPVWITLLAFCLIPAIYAVPNIMVSWDPYFKANTSRLPIAVVNDDEGSTVNGKQLNVGKQIVGELKQNHAINWIMTNDWQGNNGLDEGKYYSLIEIPNDFSSKLATLVSTNPEKPNIIYKSNEKLNPAATKITGQAVDTLTEQVRDSFIKISTKAALKEMNAAGAKINTHKPEILQIRSSLLDAIKTVKKTNGYLNKANRDSDNVQQYLQTVQGDIPKISRQITELQNVVNHGQNLTKATKRTLSSAQNDLSNGLNDLQSDNNRMNSLVNDLQTGGRTSSKTLLANEINPLESLNTSTLNHINSALRIVDVVNNLLPNNQTTALILNLSNAKKHIHQQQRNLASLKATNNAGGSQKSIAQLIKKVATTANALGNSLTNAGDTFTNTISQSIDNLNDTLDTQLSGNDDVLQSLRTLLPQLRALTTGGKAISKISVSQVNRIKSRLNGIEGKLKDLNDQTKFINEKNLNKLMNLLWENPKLSNLLASPITLKQKQLYNMGLFGYGMAPFYTVLSMWVGVLLLTTIVSWKYLIPEDKRFPKANRIQQYVGKLLLYLILSFTQTTFIMLGELVIIGLRPRSLLAMLATAYLATTVFTIIMFTFVYMFGNIGKVLSVLMMIAQLFGTGGVYPLELIPSHLASLAPFLPFTYVIQAFREAIAGPIPSVYWHAMLILAAFGGIFLLMAPLRRVFVKPLSKMENGFHKSQL</sequence>
<feature type="transmembrane region" description="Helical" evidence="6">
    <location>
        <begin position="525"/>
        <end position="547"/>
    </location>
</feature>
<reference evidence="9 11" key="2">
    <citation type="journal article" date="2019" name="Appl. Microbiol. Biotechnol.">
        <title>Uncovering carbohydrate metabolism through a genotype-phenotype association study of 56 lactic acid bacteria genomes.</title>
        <authorList>
            <person name="Buron-Moles G."/>
            <person name="Chailyan A."/>
            <person name="Dolejs I."/>
            <person name="Forster J."/>
            <person name="Miks M.H."/>
        </authorList>
    </citation>
    <scope>NUCLEOTIDE SEQUENCE [LARGE SCALE GENOMIC DNA]</scope>
    <source>
        <strain evidence="9 11">DSM 10551</strain>
    </source>
</reference>
<dbReference type="EMBL" id="BDGB01000150">
    <property type="protein sequence ID" value="GAW73191.1"/>
    <property type="molecule type" value="Genomic_DNA"/>
</dbReference>
<reference evidence="9" key="3">
    <citation type="submission" date="2019-02" db="EMBL/GenBank/DDBJ databases">
        <authorList>
            <person name="Buron G."/>
            <person name="Chaylann A."/>
            <person name="Dolejs I."/>
            <person name="Forster J."/>
            <person name="Miks M.H."/>
        </authorList>
    </citation>
    <scope>NUCLEOTIDE SEQUENCE</scope>
    <source>
        <strain evidence="9">DSM 10551</strain>
    </source>
</reference>
<dbReference type="Proteomes" id="UP000214739">
    <property type="component" value="Unassembled WGS sequence"/>
</dbReference>
<feature type="domain" description="ABC-2 type transporter transmembrane" evidence="7">
    <location>
        <begin position="23"/>
        <end position="699"/>
    </location>
</feature>
<dbReference type="PANTHER" id="PTHR43077:SF10">
    <property type="entry name" value="TRANSPORT PERMEASE PROTEIN"/>
    <property type="match status" value="1"/>
</dbReference>
<dbReference type="InterPro" id="IPR013525">
    <property type="entry name" value="ABC2_TM"/>
</dbReference>
<dbReference type="Pfam" id="PF12698">
    <property type="entry name" value="ABC2_membrane_3"/>
    <property type="match status" value="1"/>
</dbReference>
<name>A0A224VKX1_9LACO</name>
<evidence type="ECO:0000256" key="1">
    <source>
        <dbReference type="ARBA" id="ARBA00004141"/>
    </source>
</evidence>
<feature type="transmembrane region" description="Helical" evidence="6">
    <location>
        <begin position="680"/>
        <end position="701"/>
    </location>
</feature>
<reference evidence="8 10" key="1">
    <citation type="journal article" date="2017" name="Biosci Microbiota Food Health">
        <title>Genomic characterization reconfirms the taxonomic status of Lactobacillus parakefiri.</title>
        <authorList>
            <person name="Tanizawa Y."/>
            <person name="Kobayashi H."/>
            <person name="Kaminuma E."/>
            <person name="Sakamoto M."/>
            <person name="Ohkuma M."/>
            <person name="Nakamura Y."/>
            <person name="Arita M."/>
            <person name="Tohno M."/>
        </authorList>
    </citation>
    <scope>NUCLEOTIDE SEQUENCE [LARGE SCALE GENOMIC DNA]</scope>
    <source>
        <strain evidence="8 10">JCM 8573</strain>
    </source>
</reference>
<evidence type="ECO:0000313" key="10">
    <source>
        <dbReference type="Proteomes" id="UP000214739"/>
    </source>
</evidence>
<dbReference type="RefSeq" id="WP_057962826.1">
    <property type="nucleotide sequence ID" value="NZ_BAAAXO010000068.1"/>
</dbReference>
<dbReference type="GO" id="GO:0140359">
    <property type="term" value="F:ABC-type transporter activity"/>
    <property type="evidence" value="ECO:0007669"/>
    <property type="project" value="InterPro"/>
</dbReference>
<dbReference type="InterPro" id="IPR051328">
    <property type="entry name" value="T7SS_ABC-Transporter"/>
</dbReference>
<evidence type="ECO:0000313" key="9">
    <source>
        <dbReference type="EMBL" id="TDG95102.1"/>
    </source>
</evidence>
<proteinExistence type="predicted"/>
<dbReference type="EMBL" id="PUFL01000003">
    <property type="protein sequence ID" value="TDG95102.1"/>
    <property type="molecule type" value="Genomic_DNA"/>
</dbReference>
<organism evidence="8 10">
    <name type="scientific">Lentilactobacillus parakefiri</name>
    <dbReference type="NCBI Taxonomy" id="152332"/>
    <lineage>
        <taxon>Bacteria</taxon>
        <taxon>Bacillati</taxon>
        <taxon>Bacillota</taxon>
        <taxon>Bacilli</taxon>
        <taxon>Lactobacillales</taxon>
        <taxon>Lactobacillaceae</taxon>
        <taxon>Lentilactobacillus</taxon>
    </lineage>
</organism>
<dbReference type="GO" id="GO:0016020">
    <property type="term" value="C:membrane"/>
    <property type="evidence" value="ECO:0007669"/>
    <property type="project" value="UniProtKB-SubCell"/>
</dbReference>
<evidence type="ECO:0000259" key="7">
    <source>
        <dbReference type="Pfam" id="PF12698"/>
    </source>
</evidence>
<evidence type="ECO:0000256" key="3">
    <source>
        <dbReference type="ARBA" id="ARBA00022989"/>
    </source>
</evidence>